<dbReference type="RefSeq" id="WP_213654076.1">
    <property type="nucleotide sequence ID" value="NZ_BOSL01000002.1"/>
</dbReference>
<protein>
    <submittedName>
        <fullName evidence="1">Uncharacterized protein</fullName>
    </submittedName>
</protein>
<evidence type="ECO:0000313" key="1">
    <source>
        <dbReference type="EMBL" id="GIP51787.1"/>
    </source>
</evidence>
<dbReference type="Proteomes" id="UP000679992">
    <property type="component" value="Unassembled WGS sequence"/>
</dbReference>
<reference evidence="1 2" key="1">
    <citation type="submission" date="2021-03" db="EMBL/GenBank/DDBJ databases">
        <title>Antimicrobial resistance genes in bacteria isolated from Japanese honey, and their potential for conferring macrolide and lincosamide resistance in the American foulbrood pathogen Paenibacillus larvae.</title>
        <authorList>
            <person name="Okamoto M."/>
            <person name="Kumagai M."/>
            <person name="Kanamori H."/>
            <person name="Takamatsu D."/>
        </authorList>
    </citation>
    <scope>NUCLEOTIDE SEQUENCE [LARGE SCALE GENOMIC DNA]</scope>
    <source>
        <strain evidence="1 2">J42TS3</strain>
    </source>
</reference>
<gene>
    <name evidence="1" type="ORF">J42TS3_08220</name>
</gene>
<keyword evidence="2" id="KW-1185">Reference proteome</keyword>
<comment type="caution">
    <text evidence="1">The sequence shown here is derived from an EMBL/GenBank/DDBJ whole genome shotgun (WGS) entry which is preliminary data.</text>
</comment>
<accession>A0ABQ4M738</accession>
<organism evidence="1 2">
    <name type="scientific">Paenibacillus vini</name>
    <dbReference type="NCBI Taxonomy" id="1476024"/>
    <lineage>
        <taxon>Bacteria</taxon>
        <taxon>Bacillati</taxon>
        <taxon>Bacillota</taxon>
        <taxon>Bacilli</taxon>
        <taxon>Bacillales</taxon>
        <taxon>Paenibacillaceae</taxon>
        <taxon>Paenibacillus</taxon>
    </lineage>
</organism>
<sequence length="51" mass="5821">MEISTDKYKVAPLDKGAEAVAIIKEAEESLKRMTGEKITLIAYEETEKEYR</sequence>
<evidence type="ECO:0000313" key="2">
    <source>
        <dbReference type="Proteomes" id="UP000679992"/>
    </source>
</evidence>
<dbReference type="EMBL" id="BOSL01000002">
    <property type="protein sequence ID" value="GIP51787.1"/>
    <property type="molecule type" value="Genomic_DNA"/>
</dbReference>
<proteinExistence type="predicted"/>
<name>A0ABQ4M738_9BACL</name>